<reference evidence="2" key="2">
    <citation type="submission" date="2013-10" db="EMBL/GenBank/DDBJ databases">
        <authorList>
            <person name="Aslett M."/>
        </authorList>
    </citation>
    <scope>NUCLEOTIDE SEQUENCE [LARGE SCALE GENOMIC DNA]</scope>
    <source>
        <strain evidence="2">Houghton</strain>
    </source>
</reference>
<keyword evidence="3" id="KW-1185">Reference proteome</keyword>
<dbReference type="VEuPathDB" id="ToxoDB:ETH_00012235"/>
<dbReference type="RefSeq" id="XP_013230903.1">
    <property type="nucleotide sequence ID" value="XM_013375449.1"/>
</dbReference>
<feature type="region of interest" description="Disordered" evidence="1">
    <location>
        <begin position="1135"/>
        <end position="1154"/>
    </location>
</feature>
<name>U6KXC9_EIMTE</name>
<feature type="compositionally biased region" description="Polar residues" evidence="1">
    <location>
        <begin position="1068"/>
        <end position="1079"/>
    </location>
</feature>
<dbReference type="OrthoDB" id="348677at2759"/>
<feature type="region of interest" description="Disordered" evidence="1">
    <location>
        <begin position="1339"/>
        <end position="1378"/>
    </location>
</feature>
<sequence length="1481" mass="156855">MLLSLPEVDATQFSPSVNFSPEAAATAAGSSPSPIPAASANRAAVPAAAGAAPAKAKQKLWKLVSFGSKCLPAFGWSRNRKSQKGQQQQRQPQRQGAQKRQQKAAYEGLVYSQITQKQTRLQQQFQVQQLQEQQSHQEQQPKQQQTTKQQHMQQSQDHQKQRLPVLRGTSDTAGLTTPCIGIGSNSNSSGGKSSSRNNSSAAAGGYNFSTPGTPGYSSSGSNRSGGSVCSCSSNNGSSSSHALPHFSVDGTTSGPCCVGSSLSPRSLIFSCSSSSSSCCYNRGSNTNSTLLREGAAAARVAAGSGAGAANMVVRKTVEGNAEAVPSCCPRAAPLPSAVAAAGEINSAISPAADAAAAAGADTSIPAATAMMLPTKEMVEKGSAQVQLKAAAASPPEVVWQVKLRAAATALRIIGAANAADEWEGPDLFPAPSYKPDRNKPAEEQQQQPQQKQQDHQQRRKNLGGAVNRPMSFVSCGTEPLGASAAASTAPAAPAPAGKVASAGTAGSEFLPCPASWADTELKIPTSASVLQSMQPKKLRRHLEEPEPPTLPLLGGATGTAQLEPGFSFAPAAAAISREAEHSFGQCRGSDKESNSSNSNPTTVTTGGHCETLSTGQAAGNVLSAATSPDAADAVPCIATSTADQETAEENRDQEGHKQTQEQHQRAVGMTNPAMASVVSMQQEPKQLYQQQKKQYQQQSLCASPVSKDDAQQVHPPPSCASSSPRGYHAGHSTAGTSAAVAAVEIAATVVDVAAATAVSTVGPPAGALVSCVAQSLNALLTNGPPGCSIRTPRRQQLQQKQLLEQQLHEQQHQEQQVHQVRVQQQHETQLQRAASLLHGFSHSPHQLQQRNAQEEPMRPHFLHRQQLQHLGVQQELPGQPAPSSSPSTANLHAYCALQQPTVCGLHQRQQQQYQLQQQQHEPLLQRKHLPAPHGPPTGTYATTRAESPRRLQQRFLTFSKQKQLQQQQQQRHQMVPRQTQQQQEYQSQQQQNVQPQLLVEKPRTFFGVHLSAEAEAAAANAAGAAAAAAEARPISRRSSSQPLFPVSVNGQQQQQQQDSPEVKLPEASRQQHVQRQPVSVNPVHEDPAGQRHDPCNNACAEGHSNRAVGASSTSTLETSTQPFRALDETLSGASELALPGTPKRASNGDSSAVPMEVPVETPTEEPTMSPVVASAIYGNGYSVSACDKNYLTAASGRLSPAGKQAAEASRRAMLLRKNSQASLIQICGAANQEQQQLQMPDRQLQQQARWETAGNHSVPLAAAAAAEASTTVPQQKQAAFHEAKPHEASSSSTHVCSGLSTASSSSSISRSALTPQLPHPSRRAPFRLQQPTTATDLVAAGPFPSLSISPSSSSQTPSGASGVAGAIGPAGAAAERPSTPVRAERLRKHLEQLKERGELRVDNFPAAEVAALIRNTKVEREGPFQVYVLDKEWKLGCSKLDKEWPLKMLQNTKEGIKLHREINKLIDIAKQIQLQKPQSHG</sequence>
<gene>
    <name evidence="2" type="ORF">ETH_00012235</name>
</gene>
<feature type="region of interest" description="Disordered" evidence="1">
    <location>
        <begin position="75"/>
        <end position="104"/>
    </location>
</feature>
<feature type="region of interest" description="Disordered" evidence="1">
    <location>
        <begin position="927"/>
        <end position="947"/>
    </location>
</feature>
<feature type="region of interest" description="Disordered" evidence="1">
    <location>
        <begin position="959"/>
        <end position="988"/>
    </location>
</feature>
<evidence type="ECO:0000313" key="3">
    <source>
        <dbReference type="Proteomes" id="UP000030747"/>
    </source>
</evidence>
<dbReference type="EMBL" id="HG674968">
    <property type="protein sequence ID" value="CDJ40150.1"/>
    <property type="molecule type" value="Genomic_DNA"/>
</dbReference>
<dbReference type="GO" id="GO:0016592">
    <property type="term" value="C:mediator complex"/>
    <property type="evidence" value="ECO:0007669"/>
    <property type="project" value="TreeGrafter"/>
</dbReference>
<dbReference type="GO" id="GO:0045944">
    <property type="term" value="P:positive regulation of transcription by RNA polymerase II"/>
    <property type="evidence" value="ECO:0007669"/>
    <property type="project" value="TreeGrafter"/>
</dbReference>
<feature type="compositionally biased region" description="Basic and acidic residues" evidence="1">
    <location>
        <begin position="1083"/>
        <end position="1094"/>
    </location>
</feature>
<feature type="compositionally biased region" description="Polar residues" evidence="1">
    <location>
        <begin position="1110"/>
        <end position="1120"/>
    </location>
</feature>
<feature type="compositionally biased region" description="Low complexity" evidence="1">
    <location>
        <begin position="84"/>
        <end position="104"/>
    </location>
</feature>
<feature type="compositionally biased region" description="Low complexity" evidence="1">
    <location>
        <begin position="813"/>
        <end position="825"/>
    </location>
</feature>
<feature type="compositionally biased region" description="Low complexity" evidence="1">
    <location>
        <begin position="1297"/>
        <end position="1311"/>
    </location>
</feature>
<dbReference type="VEuPathDB" id="ToxoDB:ETH2_1464000"/>
<dbReference type="GO" id="GO:0003713">
    <property type="term" value="F:transcription coactivator activity"/>
    <property type="evidence" value="ECO:0007669"/>
    <property type="project" value="TreeGrafter"/>
</dbReference>
<dbReference type="Proteomes" id="UP000030747">
    <property type="component" value="Unassembled WGS sequence"/>
</dbReference>
<feature type="region of interest" description="Disordered" evidence="1">
    <location>
        <begin position="805"/>
        <end position="825"/>
    </location>
</feature>
<feature type="region of interest" description="Disordered" evidence="1">
    <location>
        <begin position="423"/>
        <end position="473"/>
    </location>
</feature>
<feature type="compositionally biased region" description="Low complexity" evidence="1">
    <location>
        <begin position="183"/>
        <end position="206"/>
    </location>
</feature>
<feature type="region of interest" description="Disordered" evidence="1">
    <location>
        <begin position="583"/>
        <end position="610"/>
    </location>
</feature>
<feature type="region of interest" description="Disordered" evidence="1">
    <location>
        <begin position="643"/>
        <end position="666"/>
    </location>
</feature>
<accession>U6KXC9</accession>
<feature type="compositionally biased region" description="Low complexity" evidence="1">
    <location>
        <begin position="1342"/>
        <end position="1374"/>
    </location>
</feature>
<protein>
    <submittedName>
        <fullName evidence="2">Uncharacterized protein</fullName>
    </submittedName>
</protein>
<reference evidence="2" key="1">
    <citation type="submission" date="2013-10" db="EMBL/GenBank/DDBJ databases">
        <title>Genomic analysis of the causative agents of coccidiosis in chickens.</title>
        <authorList>
            <person name="Reid A.J."/>
            <person name="Blake D."/>
            <person name="Billington K."/>
            <person name="Browne H."/>
            <person name="Dunn M."/>
            <person name="Hung S."/>
            <person name="Kawahara F."/>
            <person name="Miranda-Saavedra D."/>
            <person name="Mourier T."/>
            <person name="Nagra H."/>
            <person name="Otto T.D."/>
            <person name="Rawlings N."/>
            <person name="Sanchez A."/>
            <person name="Sanders M."/>
            <person name="Subramaniam C."/>
            <person name="Tay Y."/>
            <person name="Dear P."/>
            <person name="Doerig C."/>
            <person name="Gruber A."/>
            <person name="Parkinson J."/>
            <person name="Shirley M."/>
            <person name="Wan K.L."/>
            <person name="Berriman M."/>
            <person name="Tomley F."/>
            <person name="Pain A."/>
        </authorList>
    </citation>
    <scope>NUCLEOTIDE SEQUENCE [LARGE SCALE GENOMIC DNA]</scope>
    <source>
        <strain evidence="2">Houghton</strain>
    </source>
</reference>
<dbReference type="OMA" id="EWEGPDL"/>
<dbReference type="GeneID" id="25251614"/>
<feature type="compositionally biased region" description="Basic and acidic residues" evidence="1">
    <location>
        <begin position="648"/>
        <end position="664"/>
    </location>
</feature>
<feature type="region of interest" description="Disordered" evidence="1">
    <location>
        <begin position="1262"/>
        <end position="1325"/>
    </location>
</feature>
<feature type="region of interest" description="Disordered" evidence="1">
    <location>
        <begin position="132"/>
        <end position="206"/>
    </location>
</feature>
<dbReference type="PANTHER" id="PTHR46007">
    <property type="entry name" value="MEDIATOR OF RNA POLYMERASE II TRANSCRIPTION SUBUNIT 12"/>
    <property type="match status" value="1"/>
</dbReference>
<feature type="compositionally biased region" description="Low complexity" evidence="1">
    <location>
        <begin position="132"/>
        <end position="156"/>
    </location>
</feature>
<feature type="region of interest" description="Disordered" evidence="1">
    <location>
        <begin position="699"/>
        <end position="732"/>
    </location>
</feature>
<evidence type="ECO:0000313" key="2">
    <source>
        <dbReference type="EMBL" id="CDJ40150.1"/>
    </source>
</evidence>
<evidence type="ECO:0000256" key="1">
    <source>
        <dbReference type="SAM" id="MobiDB-lite"/>
    </source>
</evidence>
<proteinExistence type="predicted"/>
<feature type="compositionally biased region" description="Low complexity" evidence="1">
    <location>
        <begin position="594"/>
        <end position="605"/>
    </location>
</feature>
<dbReference type="PANTHER" id="PTHR46007:SF8">
    <property type="entry name" value="C2H2-TYPE DOMAIN-CONTAINING PROTEIN"/>
    <property type="match status" value="1"/>
</dbReference>
<dbReference type="InterPro" id="IPR051647">
    <property type="entry name" value="Mediator_comp_sub12"/>
</dbReference>
<feature type="region of interest" description="Disordered" evidence="1">
    <location>
        <begin position="1033"/>
        <end position="1120"/>
    </location>
</feature>
<organism evidence="2 3">
    <name type="scientific">Eimeria tenella</name>
    <name type="common">Coccidian parasite</name>
    <dbReference type="NCBI Taxonomy" id="5802"/>
    <lineage>
        <taxon>Eukaryota</taxon>
        <taxon>Sar</taxon>
        <taxon>Alveolata</taxon>
        <taxon>Apicomplexa</taxon>
        <taxon>Conoidasida</taxon>
        <taxon>Coccidia</taxon>
        <taxon>Eucoccidiorida</taxon>
        <taxon>Eimeriorina</taxon>
        <taxon>Eimeriidae</taxon>
        <taxon>Eimeria</taxon>
    </lineage>
</organism>
<feature type="compositionally biased region" description="Low complexity" evidence="1">
    <location>
        <begin position="961"/>
        <end position="988"/>
    </location>
</feature>
<feature type="region of interest" description="Disordered" evidence="1">
    <location>
        <begin position="22"/>
        <end position="43"/>
    </location>
</feature>